<dbReference type="EMBL" id="BK059095">
    <property type="protein sequence ID" value="DAE29512.1"/>
    <property type="molecule type" value="Genomic_DNA"/>
</dbReference>
<sequence length="77" mass="9066">MKVRKKLNVHRVLNNQVIFTKLSKIYPLNQALLTNIRNNTTKPRLKTIENIALGYKEITGKDETLENVMIWLYEPIK</sequence>
<proteinExistence type="predicted"/>
<protein>
    <submittedName>
        <fullName evidence="1">Uncharacterized protein</fullName>
    </submittedName>
</protein>
<evidence type="ECO:0000313" key="1">
    <source>
        <dbReference type="EMBL" id="DAE29512.1"/>
    </source>
</evidence>
<organism evidence="1">
    <name type="scientific">virus sp. ctkyY8</name>
    <dbReference type="NCBI Taxonomy" id="2827995"/>
    <lineage>
        <taxon>Viruses</taxon>
    </lineage>
</organism>
<accession>A0A8S5RDP6</accession>
<name>A0A8S5RDP6_9VIRU</name>
<reference evidence="1" key="1">
    <citation type="journal article" date="2021" name="Proc. Natl. Acad. Sci. U.S.A.">
        <title>A Catalog of Tens of Thousands of Viruses from Human Metagenomes Reveals Hidden Associations with Chronic Diseases.</title>
        <authorList>
            <person name="Tisza M.J."/>
            <person name="Buck C.B."/>
        </authorList>
    </citation>
    <scope>NUCLEOTIDE SEQUENCE</scope>
    <source>
        <strain evidence="1">CtkyY8</strain>
    </source>
</reference>